<evidence type="ECO:0000256" key="4">
    <source>
        <dbReference type="ARBA" id="ARBA00011994"/>
    </source>
</evidence>
<comment type="cofactor">
    <cofactor evidence="1 12">
        <name>Mg(2+)</name>
        <dbReference type="ChEBI" id="CHEBI:18420"/>
    </cofactor>
</comment>
<dbReference type="RefSeq" id="WP_210656503.1">
    <property type="nucleotide sequence ID" value="NZ_JAGKQQ010000001.1"/>
</dbReference>
<dbReference type="Gene3D" id="1.10.189.10">
    <property type="entry name" value="Pyruvate Phosphate Dikinase, domain 2"/>
    <property type="match status" value="1"/>
</dbReference>
<keyword evidence="16" id="KW-0670">Pyruvate</keyword>
<accession>A0ABS5BVL9</accession>
<feature type="domain" description="Pyruvate phosphate dikinase AMP/ATP-binding" evidence="14">
    <location>
        <begin position="312"/>
        <end position="366"/>
    </location>
</feature>
<dbReference type="Gene3D" id="3.50.30.10">
    <property type="entry name" value="Phosphohistidine domain"/>
    <property type="match status" value="1"/>
</dbReference>
<dbReference type="Pfam" id="PF00391">
    <property type="entry name" value="PEP-utilizers"/>
    <property type="match status" value="1"/>
</dbReference>
<evidence type="ECO:0000256" key="12">
    <source>
        <dbReference type="PIRNR" id="PIRNR000853"/>
    </source>
</evidence>
<dbReference type="NCBIfam" id="TIGR01828">
    <property type="entry name" value="pyru_phos_dikin"/>
    <property type="match status" value="1"/>
</dbReference>
<dbReference type="Gene3D" id="3.20.20.60">
    <property type="entry name" value="Phosphoenolpyruvate-binding domains"/>
    <property type="match status" value="1"/>
</dbReference>
<evidence type="ECO:0000259" key="13">
    <source>
        <dbReference type="Pfam" id="PF00391"/>
    </source>
</evidence>
<evidence type="ECO:0000256" key="3">
    <source>
        <dbReference type="ARBA" id="ARBA00007837"/>
    </source>
</evidence>
<dbReference type="InterPro" id="IPR000121">
    <property type="entry name" value="PEP_util_C"/>
</dbReference>
<dbReference type="EMBL" id="JAGKQQ010000001">
    <property type="protein sequence ID" value="MBP3957447.1"/>
    <property type="molecule type" value="Genomic_DNA"/>
</dbReference>
<dbReference type="Gene3D" id="3.30.1490.20">
    <property type="entry name" value="ATP-grasp fold, A domain"/>
    <property type="match status" value="1"/>
</dbReference>
<dbReference type="Pfam" id="PF01326">
    <property type="entry name" value="PPDK_N"/>
    <property type="match status" value="3"/>
</dbReference>
<dbReference type="PANTHER" id="PTHR22931:SF9">
    <property type="entry name" value="PYRUVATE, PHOSPHATE DIKINASE 1, CHLOROPLASTIC"/>
    <property type="match status" value="1"/>
</dbReference>
<evidence type="ECO:0000256" key="9">
    <source>
        <dbReference type="ARBA" id="ARBA00022777"/>
    </source>
</evidence>
<feature type="domain" description="PEP-utilising enzyme mobile" evidence="13">
    <location>
        <begin position="433"/>
        <end position="512"/>
    </location>
</feature>
<organism evidence="16 17">
    <name type="scientific">Gemmata palustris</name>
    <dbReference type="NCBI Taxonomy" id="2822762"/>
    <lineage>
        <taxon>Bacteria</taxon>
        <taxon>Pseudomonadati</taxon>
        <taxon>Planctomycetota</taxon>
        <taxon>Planctomycetia</taxon>
        <taxon>Gemmatales</taxon>
        <taxon>Gemmataceae</taxon>
        <taxon>Gemmata</taxon>
    </lineage>
</organism>
<keyword evidence="17" id="KW-1185">Reference proteome</keyword>
<evidence type="ECO:0000259" key="14">
    <source>
        <dbReference type="Pfam" id="PF01326"/>
    </source>
</evidence>
<evidence type="ECO:0000256" key="1">
    <source>
        <dbReference type="ARBA" id="ARBA00001946"/>
    </source>
</evidence>
<dbReference type="PROSITE" id="PS00742">
    <property type="entry name" value="PEP_ENZYMES_2"/>
    <property type="match status" value="1"/>
</dbReference>
<dbReference type="InterPro" id="IPR023151">
    <property type="entry name" value="PEP_util_CS"/>
</dbReference>
<dbReference type="EC" id="2.7.9.1" evidence="4 12"/>
<keyword evidence="8" id="KW-0547">Nucleotide-binding</keyword>
<keyword evidence="9" id="KW-0418">Kinase</keyword>
<gene>
    <name evidence="16" type="ORF">J8F10_19545</name>
</gene>
<dbReference type="NCBIfam" id="NF004531">
    <property type="entry name" value="PRK05878.1"/>
    <property type="match status" value="1"/>
</dbReference>
<dbReference type="InterPro" id="IPR015813">
    <property type="entry name" value="Pyrv/PenolPyrv_kinase-like_dom"/>
</dbReference>
<keyword evidence="11" id="KW-0460">Magnesium</keyword>
<dbReference type="InterPro" id="IPR040442">
    <property type="entry name" value="Pyrv_kinase-like_dom_sf"/>
</dbReference>
<dbReference type="SUPFAM" id="SSF52009">
    <property type="entry name" value="Phosphohistidine domain"/>
    <property type="match status" value="1"/>
</dbReference>
<dbReference type="PANTHER" id="PTHR22931">
    <property type="entry name" value="PHOSPHOENOLPYRUVATE DIKINASE-RELATED"/>
    <property type="match status" value="1"/>
</dbReference>
<evidence type="ECO:0000256" key="11">
    <source>
        <dbReference type="ARBA" id="ARBA00022842"/>
    </source>
</evidence>
<dbReference type="InterPro" id="IPR013815">
    <property type="entry name" value="ATP_grasp_subdomain_1"/>
</dbReference>
<protein>
    <recommendedName>
        <fullName evidence="5 12">Pyruvate, phosphate dikinase</fullName>
        <ecNumber evidence="4 12">2.7.9.1</ecNumber>
    </recommendedName>
</protein>
<comment type="caution">
    <text evidence="16">The sequence shown here is derived from an EMBL/GenBank/DDBJ whole genome shotgun (WGS) entry which is preliminary data.</text>
</comment>
<feature type="domain" description="PEP-utilising enzyme C-terminal" evidence="15">
    <location>
        <begin position="528"/>
        <end position="931"/>
    </location>
</feature>
<name>A0ABS5BVL9_9BACT</name>
<evidence type="ECO:0000256" key="6">
    <source>
        <dbReference type="ARBA" id="ARBA00022679"/>
    </source>
</evidence>
<comment type="function">
    <text evidence="2">Catalyzes the reversible phosphorylation of pyruvate and phosphate.</text>
</comment>
<evidence type="ECO:0000313" key="16">
    <source>
        <dbReference type="EMBL" id="MBP3957447.1"/>
    </source>
</evidence>
<sequence>MSAKHVYFFGGKAAEDTGLDAKGQKELLGGKGANLAEMCRIGIPVPPGFTITTEVCAAYYEQGKKIPEAAVPAIEEALKKVEAAFGGRKLGDPADPLLVSVRSGAALSMPGMMNTILNLGLTDASVEGLAKKTDNPRFAYDSYRRLIDMFGSTAMGCEHEKFEHEIHEMKAQKGAKLDTDLSADDLKELVKRYKAVYKKHVKDDFPQDPKKQLFLAVNAVFNSWNGNKAIEYRRIERITGLKGTAVNVQAMVFGNMGNSSGTGVAFTRDPNTGENVFYGDYLINAQGEDVVAGIRTPEPIAQLNDEMPKVYEQLVGIRSTLEKHYKEMQDIEFTVQDGVLYMLQTRSGKRTGTAAVRIAVEMAKEKLIDETTAVKRVAPDSLNHLLQPQLDPKSDIKAVAQGIAASPGGASGKVILTAEAAVEHAEKFPGEPILLVRKETSPEDVAGMDVAKGILTSTGGKASHAAVVARGWGKPCVVGCDEVKIDEAAQQITIAGHVVKVGEFVTINGTTGDVMIGKVPTIAPSMTADFATLMTWADRSRKIKIRTNADSPADSLKAREFGAEGIGLCRTEHMFFGKDRIAAFRRMILAEDDAAKTAARKEQGILSVFATGDYFATVEVEREIDFGGQKQTVKTVEPAITARERALAPLLGFQRADFIGIFEAMDGYPVTIRLLDPPLHEFLPQKDNVKGAEEVAKQIGVSVEQIFARVDELHEMNPMMGFRGCRLPLVFPEIGDMQVRAIIEAAIEVKKRGKSVLPEIMIPLVGVVEELSILKKRAIAVADACMKAAGVTVEYQIGTMIELPRACIAADKIAEEAEFFSFGTNDLTQMTFGFSRDDIKGFMPTYLKDKVLPIDPFQTIDFNGVGELMKIGIQKGRTSRTAKHGQHLKIGICGEHGGDPDSVVFCHKIGMDYVSCSPFRVPIARLAAAQAALGDTARDK</sequence>
<dbReference type="InterPro" id="IPR002192">
    <property type="entry name" value="PPDK_AMP/ATP-bd"/>
</dbReference>
<feature type="domain" description="Pyruvate phosphate dikinase AMP/ATP-binding" evidence="14">
    <location>
        <begin position="66"/>
        <end position="301"/>
    </location>
</feature>
<evidence type="ECO:0000256" key="5">
    <source>
        <dbReference type="ARBA" id="ARBA00020138"/>
    </source>
</evidence>
<dbReference type="InterPro" id="IPR010121">
    <property type="entry name" value="Pyruvate_phosphate_dikinase"/>
</dbReference>
<evidence type="ECO:0000313" key="17">
    <source>
        <dbReference type="Proteomes" id="UP000676565"/>
    </source>
</evidence>
<dbReference type="PIRSF" id="PIRSF000853">
    <property type="entry name" value="PPDK"/>
    <property type="match status" value="1"/>
</dbReference>
<keyword evidence="6 16" id="KW-0808">Transferase</keyword>
<keyword evidence="7" id="KW-0479">Metal-binding</keyword>
<dbReference type="GO" id="GO:0050242">
    <property type="term" value="F:pyruvate, phosphate dikinase activity"/>
    <property type="evidence" value="ECO:0007669"/>
    <property type="project" value="UniProtKB-EC"/>
</dbReference>
<dbReference type="Gene3D" id="3.30.470.20">
    <property type="entry name" value="ATP-grasp fold, B domain"/>
    <property type="match status" value="1"/>
</dbReference>
<comment type="catalytic activity">
    <reaction evidence="12">
        <text>pyruvate + phosphate + ATP = phosphoenolpyruvate + AMP + diphosphate + H(+)</text>
        <dbReference type="Rhea" id="RHEA:10756"/>
        <dbReference type="ChEBI" id="CHEBI:15361"/>
        <dbReference type="ChEBI" id="CHEBI:15378"/>
        <dbReference type="ChEBI" id="CHEBI:30616"/>
        <dbReference type="ChEBI" id="CHEBI:33019"/>
        <dbReference type="ChEBI" id="CHEBI:43474"/>
        <dbReference type="ChEBI" id="CHEBI:58702"/>
        <dbReference type="ChEBI" id="CHEBI:456215"/>
        <dbReference type="EC" id="2.7.9.1"/>
    </reaction>
</comment>
<evidence type="ECO:0000256" key="8">
    <source>
        <dbReference type="ARBA" id="ARBA00022741"/>
    </source>
</evidence>
<dbReference type="SUPFAM" id="SSF51621">
    <property type="entry name" value="Phosphoenolpyruvate/pyruvate domain"/>
    <property type="match status" value="1"/>
</dbReference>
<evidence type="ECO:0000256" key="7">
    <source>
        <dbReference type="ARBA" id="ARBA00022723"/>
    </source>
</evidence>
<evidence type="ECO:0000256" key="10">
    <source>
        <dbReference type="ARBA" id="ARBA00022840"/>
    </source>
</evidence>
<dbReference type="SUPFAM" id="SSF56059">
    <property type="entry name" value="Glutathione synthetase ATP-binding domain-like"/>
    <property type="match status" value="1"/>
</dbReference>
<feature type="domain" description="Pyruvate phosphate dikinase AMP/ATP-binding" evidence="14">
    <location>
        <begin position="26"/>
        <end position="63"/>
    </location>
</feature>
<evidence type="ECO:0000256" key="2">
    <source>
        <dbReference type="ARBA" id="ARBA00003144"/>
    </source>
</evidence>
<proteinExistence type="inferred from homology"/>
<dbReference type="InterPro" id="IPR036637">
    <property type="entry name" value="Phosphohistidine_dom_sf"/>
</dbReference>
<dbReference type="Pfam" id="PF02896">
    <property type="entry name" value="PEP-utilizers_C"/>
    <property type="match status" value="1"/>
</dbReference>
<dbReference type="Gene3D" id="1.20.80.30">
    <property type="match status" value="1"/>
</dbReference>
<dbReference type="InterPro" id="IPR008279">
    <property type="entry name" value="PEP-util_enz_mobile_dom"/>
</dbReference>
<evidence type="ECO:0000259" key="15">
    <source>
        <dbReference type="Pfam" id="PF02896"/>
    </source>
</evidence>
<reference evidence="16 17" key="1">
    <citation type="submission" date="2021-04" db="EMBL/GenBank/DDBJ databases">
        <authorList>
            <person name="Ivanova A."/>
        </authorList>
    </citation>
    <scope>NUCLEOTIDE SEQUENCE [LARGE SCALE GENOMIC DNA]</scope>
    <source>
        <strain evidence="16 17">G18</strain>
    </source>
</reference>
<keyword evidence="10" id="KW-0067">ATP-binding</keyword>
<dbReference type="Proteomes" id="UP000676565">
    <property type="component" value="Unassembled WGS sequence"/>
</dbReference>
<comment type="similarity">
    <text evidence="3 12">Belongs to the PEP-utilizing enzyme family.</text>
</comment>